<dbReference type="PANTHER" id="PTHR15258">
    <property type="entry name" value="FGF BINDING PROTEIN-RELATED"/>
    <property type="match status" value="1"/>
</dbReference>
<dbReference type="OrthoDB" id="8875908at2759"/>
<dbReference type="GO" id="GO:0019838">
    <property type="term" value="F:growth factor binding"/>
    <property type="evidence" value="ECO:0007669"/>
    <property type="project" value="UniProtKB-KW"/>
</dbReference>
<feature type="chain" id="PRO_5034256967" evidence="8">
    <location>
        <begin position="23"/>
        <end position="235"/>
    </location>
</feature>
<evidence type="ECO:0000256" key="6">
    <source>
        <dbReference type="ARBA" id="ARBA00023183"/>
    </source>
</evidence>
<proteinExistence type="inferred from homology"/>
<accession>A0A8B7AJV7</accession>
<comment type="similarity">
    <text evidence="2">Belongs to the fibroblast growth factor-binding protein family.</text>
</comment>
<organism evidence="9 10">
    <name type="scientific">Orycteropus afer afer</name>
    <dbReference type="NCBI Taxonomy" id="1230840"/>
    <lineage>
        <taxon>Eukaryota</taxon>
        <taxon>Metazoa</taxon>
        <taxon>Chordata</taxon>
        <taxon>Craniata</taxon>
        <taxon>Vertebrata</taxon>
        <taxon>Euteleostomi</taxon>
        <taxon>Mammalia</taxon>
        <taxon>Eutheria</taxon>
        <taxon>Afrotheria</taxon>
        <taxon>Tubulidentata</taxon>
        <taxon>Orycteropodidae</taxon>
        <taxon>Orycteropus</taxon>
    </lineage>
</organism>
<dbReference type="CTD" id="9982"/>
<evidence type="ECO:0000256" key="8">
    <source>
        <dbReference type="SAM" id="SignalP"/>
    </source>
</evidence>
<evidence type="ECO:0000256" key="4">
    <source>
        <dbReference type="ARBA" id="ARBA00022729"/>
    </source>
</evidence>
<gene>
    <name evidence="10" type="primary">FGFBP1</name>
</gene>
<dbReference type="GeneID" id="103204857"/>
<keyword evidence="6" id="KW-0340">Growth factor binding</keyword>
<keyword evidence="3" id="KW-0964">Secreted</keyword>
<evidence type="ECO:0000256" key="3">
    <source>
        <dbReference type="ARBA" id="ARBA00022525"/>
    </source>
</evidence>
<reference evidence="10" key="1">
    <citation type="submission" date="2025-08" db="UniProtKB">
        <authorList>
            <consortium name="RefSeq"/>
        </authorList>
    </citation>
    <scope>IDENTIFICATION</scope>
</reference>
<feature type="signal peptide" evidence="8">
    <location>
        <begin position="1"/>
        <end position="22"/>
    </location>
</feature>
<comment type="subcellular location">
    <subcellularLocation>
        <location evidence="1">Secreted</location>
    </subcellularLocation>
</comment>
<dbReference type="PANTHER" id="PTHR15258:SF2">
    <property type="entry name" value="FIBROBLAST GROWTH FACTOR-BINDING PROTEIN 1"/>
    <property type="match status" value="1"/>
</dbReference>
<keyword evidence="4 8" id="KW-0732">Signal</keyword>
<sequence>MRLQRLALFSFLLAAHVLLAEGKKEKDRKKAHSPGHRGQSRMRPAGGRFQTPDQAACTWAAAEQGAGATLKVACTRQEKQFSCFFAGNPHSCPEFASKKRVYWRQIGRDLVRQTNICEDSKTVLKTKLCRKKFPEAHLKMVNSTLIKNKHSPGKSGQSPVVTEAKKLTTTTPPKPTLVKATAPAGARQQNTGISGPECEQDPDLQYQRKLAEDYCGESWGTFCKFFLAMFQDKPC</sequence>
<keyword evidence="5" id="KW-1015">Disulfide bond</keyword>
<feature type="region of interest" description="Disordered" evidence="7">
    <location>
        <begin position="166"/>
        <end position="200"/>
    </location>
</feature>
<dbReference type="InterPro" id="IPR010510">
    <property type="entry name" value="FGF1-bd"/>
</dbReference>
<dbReference type="RefSeq" id="XP_007948273.1">
    <property type="nucleotide sequence ID" value="XM_007950082.1"/>
</dbReference>
<feature type="region of interest" description="Disordered" evidence="7">
    <location>
        <begin position="23"/>
        <end position="46"/>
    </location>
</feature>
<dbReference type="Proteomes" id="UP000694850">
    <property type="component" value="Unplaced"/>
</dbReference>
<name>A0A8B7AJV7_ORYAF</name>
<evidence type="ECO:0000256" key="2">
    <source>
        <dbReference type="ARBA" id="ARBA00008326"/>
    </source>
</evidence>
<evidence type="ECO:0000313" key="9">
    <source>
        <dbReference type="Proteomes" id="UP000694850"/>
    </source>
</evidence>
<evidence type="ECO:0000313" key="10">
    <source>
        <dbReference type="RefSeq" id="XP_007948273.1"/>
    </source>
</evidence>
<protein>
    <submittedName>
        <fullName evidence="10">Fibroblast growth factor-binding protein 1</fullName>
    </submittedName>
</protein>
<dbReference type="GO" id="GO:0005576">
    <property type="term" value="C:extracellular region"/>
    <property type="evidence" value="ECO:0007669"/>
    <property type="project" value="UniProtKB-SubCell"/>
</dbReference>
<evidence type="ECO:0000256" key="1">
    <source>
        <dbReference type="ARBA" id="ARBA00004613"/>
    </source>
</evidence>
<evidence type="ECO:0000256" key="7">
    <source>
        <dbReference type="SAM" id="MobiDB-lite"/>
    </source>
</evidence>
<keyword evidence="9" id="KW-1185">Reference proteome</keyword>
<dbReference type="Pfam" id="PF06473">
    <property type="entry name" value="FGF-BP1"/>
    <property type="match status" value="1"/>
</dbReference>
<feature type="compositionally biased region" description="Low complexity" evidence="7">
    <location>
        <begin position="167"/>
        <end position="184"/>
    </location>
</feature>
<evidence type="ECO:0000256" key="5">
    <source>
        <dbReference type="ARBA" id="ARBA00023157"/>
    </source>
</evidence>
<feature type="compositionally biased region" description="Basic residues" evidence="7">
    <location>
        <begin position="26"/>
        <end position="40"/>
    </location>
</feature>
<dbReference type="AlphaFoldDB" id="A0A8B7AJV7"/>
<dbReference type="GO" id="GO:0007267">
    <property type="term" value="P:cell-cell signaling"/>
    <property type="evidence" value="ECO:0007669"/>
    <property type="project" value="TreeGrafter"/>
</dbReference>